<dbReference type="EMBL" id="JATAAI010000026">
    <property type="protein sequence ID" value="KAK1737147.1"/>
    <property type="molecule type" value="Genomic_DNA"/>
</dbReference>
<protein>
    <submittedName>
        <fullName evidence="2">Uncharacterized protein</fullName>
    </submittedName>
</protein>
<comment type="caution">
    <text evidence="2">The sequence shown here is derived from an EMBL/GenBank/DDBJ whole genome shotgun (WGS) entry which is preliminary data.</text>
</comment>
<dbReference type="AlphaFoldDB" id="A0AAD8Y0I5"/>
<evidence type="ECO:0000313" key="2">
    <source>
        <dbReference type="EMBL" id="KAK1737147.1"/>
    </source>
</evidence>
<keyword evidence="3" id="KW-1185">Reference proteome</keyword>
<evidence type="ECO:0000256" key="1">
    <source>
        <dbReference type="SAM" id="MobiDB-lite"/>
    </source>
</evidence>
<feature type="region of interest" description="Disordered" evidence="1">
    <location>
        <begin position="79"/>
        <end position="127"/>
    </location>
</feature>
<evidence type="ECO:0000313" key="3">
    <source>
        <dbReference type="Proteomes" id="UP001224775"/>
    </source>
</evidence>
<proteinExistence type="predicted"/>
<organism evidence="2 3">
    <name type="scientific">Skeletonema marinoi</name>
    <dbReference type="NCBI Taxonomy" id="267567"/>
    <lineage>
        <taxon>Eukaryota</taxon>
        <taxon>Sar</taxon>
        <taxon>Stramenopiles</taxon>
        <taxon>Ochrophyta</taxon>
        <taxon>Bacillariophyta</taxon>
        <taxon>Coscinodiscophyceae</taxon>
        <taxon>Thalassiosirophycidae</taxon>
        <taxon>Thalassiosirales</taxon>
        <taxon>Skeletonemataceae</taxon>
        <taxon>Skeletonema</taxon>
        <taxon>Skeletonema marinoi-dohrnii complex</taxon>
    </lineage>
</organism>
<sequence length="312" mass="35060">MPGPKMGPRPADFNEELVRKAPTFKNWEKLAPGERMKYACREFIKGEADDEERLMRRIMIARRNNLKDHAVIKKMRAAEANSRGVDVTELKKRRKVKRDTSKEDPEEVVQLPPLPPSNPSGTKPRRVAGTIQPSDQEILHEMDVPAVEATRSYKKWQALLDGEKFVYNQTYEKGKKDHDWLLRKNIWRRMRYRRENKLKVERMRFVSGGDEETGAAVQVPILPQINFKSSEEATSAQVETKMEDTTAREDEDDYVAAAAAAAAVAVADSLAPPDISAIDADAVAALVDPQALDAAAQLAATIQDEPVEEVQV</sequence>
<name>A0AAD8Y0I5_9STRA</name>
<dbReference type="Proteomes" id="UP001224775">
    <property type="component" value="Unassembled WGS sequence"/>
</dbReference>
<accession>A0AAD8Y0I5</accession>
<reference evidence="2" key="1">
    <citation type="submission" date="2023-06" db="EMBL/GenBank/DDBJ databases">
        <title>Survivors Of The Sea: Transcriptome response of Skeletonema marinoi to long-term dormancy.</title>
        <authorList>
            <person name="Pinder M.I.M."/>
            <person name="Kourtchenko O."/>
            <person name="Robertson E.K."/>
            <person name="Larsson T."/>
            <person name="Maumus F."/>
            <person name="Osuna-Cruz C.M."/>
            <person name="Vancaester E."/>
            <person name="Stenow R."/>
            <person name="Vandepoele K."/>
            <person name="Ploug H."/>
            <person name="Bruchert V."/>
            <person name="Godhe A."/>
            <person name="Topel M."/>
        </authorList>
    </citation>
    <scope>NUCLEOTIDE SEQUENCE</scope>
    <source>
        <strain evidence="2">R05AC</strain>
    </source>
</reference>
<gene>
    <name evidence="2" type="ORF">QTG54_012014</name>
</gene>